<dbReference type="EMBL" id="CM002291">
    <property type="protein sequence ID" value="ESW23506.1"/>
    <property type="molecule type" value="Genomic_DNA"/>
</dbReference>
<dbReference type="OrthoDB" id="1433868at2759"/>
<dbReference type="AlphaFoldDB" id="V7C3M0"/>
<dbReference type="Gramene" id="ESW23506">
    <property type="protein sequence ID" value="ESW23506"/>
    <property type="gene ID" value="PHAVU_004G053200g"/>
</dbReference>
<accession>V7C3M0</accession>
<feature type="transmembrane region" description="Helical" evidence="1">
    <location>
        <begin position="57"/>
        <end position="75"/>
    </location>
</feature>
<dbReference type="Proteomes" id="UP000000226">
    <property type="component" value="Chromosome 4"/>
</dbReference>
<protein>
    <submittedName>
        <fullName evidence="2">Uncharacterized protein</fullName>
    </submittedName>
</protein>
<proteinExistence type="predicted"/>
<keyword evidence="1" id="KW-1133">Transmembrane helix</keyword>
<evidence type="ECO:0000313" key="2">
    <source>
        <dbReference type="EMBL" id="ESW23506.1"/>
    </source>
</evidence>
<name>V7C3M0_PHAVU</name>
<keyword evidence="1" id="KW-0812">Transmembrane</keyword>
<reference evidence="3" key="1">
    <citation type="journal article" date="2014" name="Nat. Genet.">
        <title>A reference genome for common bean and genome-wide analysis of dual domestications.</title>
        <authorList>
            <person name="Schmutz J."/>
            <person name="McClean P.E."/>
            <person name="Mamidi S."/>
            <person name="Wu G.A."/>
            <person name="Cannon S.B."/>
            <person name="Grimwood J."/>
            <person name="Jenkins J."/>
            <person name="Shu S."/>
            <person name="Song Q."/>
            <person name="Chavarro C."/>
            <person name="Torres-Torres M."/>
            <person name="Geffroy V."/>
            <person name="Moghaddam S.M."/>
            <person name="Gao D."/>
            <person name="Abernathy B."/>
            <person name="Barry K."/>
            <person name="Blair M."/>
            <person name="Brick M.A."/>
            <person name="Chovatia M."/>
            <person name="Gepts P."/>
            <person name="Goodstein D.M."/>
            <person name="Gonzales M."/>
            <person name="Hellsten U."/>
            <person name="Hyten D.L."/>
            <person name="Jia G."/>
            <person name="Kelly J.D."/>
            <person name="Kudrna D."/>
            <person name="Lee R."/>
            <person name="Richard M.M."/>
            <person name="Miklas P.N."/>
            <person name="Osorno J.M."/>
            <person name="Rodrigues J."/>
            <person name="Thareau V."/>
            <person name="Urrea C.A."/>
            <person name="Wang M."/>
            <person name="Yu Y."/>
            <person name="Zhang M."/>
            <person name="Wing R.A."/>
            <person name="Cregan P.B."/>
            <person name="Rokhsar D.S."/>
            <person name="Jackson S.A."/>
        </authorList>
    </citation>
    <scope>NUCLEOTIDE SEQUENCE [LARGE SCALE GENOMIC DNA]</scope>
    <source>
        <strain evidence="3">cv. G19833</strain>
    </source>
</reference>
<organism evidence="2 3">
    <name type="scientific">Phaseolus vulgaris</name>
    <name type="common">Kidney bean</name>
    <name type="synonym">French bean</name>
    <dbReference type="NCBI Taxonomy" id="3885"/>
    <lineage>
        <taxon>Eukaryota</taxon>
        <taxon>Viridiplantae</taxon>
        <taxon>Streptophyta</taxon>
        <taxon>Embryophyta</taxon>
        <taxon>Tracheophyta</taxon>
        <taxon>Spermatophyta</taxon>
        <taxon>Magnoliopsida</taxon>
        <taxon>eudicotyledons</taxon>
        <taxon>Gunneridae</taxon>
        <taxon>Pentapetalae</taxon>
        <taxon>rosids</taxon>
        <taxon>fabids</taxon>
        <taxon>Fabales</taxon>
        <taxon>Fabaceae</taxon>
        <taxon>Papilionoideae</taxon>
        <taxon>50 kb inversion clade</taxon>
        <taxon>NPAAA clade</taxon>
        <taxon>indigoferoid/millettioid clade</taxon>
        <taxon>Phaseoleae</taxon>
        <taxon>Phaseolus</taxon>
    </lineage>
</organism>
<gene>
    <name evidence="2" type="ORF">PHAVU_004G053200g</name>
</gene>
<keyword evidence="3" id="KW-1185">Reference proteome</keyword>
<keyword evidence="1" id="KW-0472">Membrane</keyword>
<sequence>MLFPTTLTTLVAPWPNFLYCAPNVFFNFWLATPFSSLIHQNCYTVISYLSGGFYRRLGFFFHSMASLVLILSFLARTKIGNQASIVSDASFDTLEDDSSLLERGTELRKYEKMLEMMVGEKIVEEPKVCVYLV</sequence>
<evidence type="ECO:0000256" key="1">
    <source>
        <dbReference type="SAM" id="Phobius"/>
    </source>
</evidence>
<evidence type="ECO:0000313" key="3">
    <source>
        <dbReference type="Proteomes" id="UP000000226"/>
    </source>
</evidence>